<organism evidence="9 10">
    <name type="scientific">Coemansia spiralis</name>
    <dbReference type="NCBI Taxonomy" id="417178"/>
    <lineage>
        <taxon>Eukaryota</taxon>
        <taxon>Fungi</taxon>
        <taxon>Fungi incertae sedis</taxon>
        <taxon>Zoopagomycota</taxon>
        <taxon>Kickxellomycotina</taxon>
        <taxon>Kickxellomycetes</taxon>
        <taxon>Kickxellales</taxon>
        <taxon>Kickxellaceae</taxon>
        <taxon>Coemansia</taxon>
    </lineage>
</organism>
<dbReference type="InterPro" id="IPR018108">
    <property type="entry name" value="MCP_transmembrane"/>
</dbReference>
<comment type="subcellular location">
    <subcellularLocation>
        <location evidence="1">Membrane</location>
        <topology evidence="1">Multi-pass membrane protein</topology>
    </subcellularLocation>
</comment>
<protein>
    <submittedName>
        <fullName evidence="9">Uncharacterized protein</fullName>
    </submittedName>
</protein>
<comment type="similarity">
    <text evidence="6">Belongs to the mitochondrial carrier (TC 2.A.29) family.</text>
</comment>
<gene>
    <name evidence="9" type="ORF">GGI25_003406</name>
</gene>
<dbReference type="InterPro" id="IPR023395">
    <property type="entry name" value="MCP_dom_sf"/>
</dbReference>
<evidence type="ECO:0000256" key="2">
    <source>
        <dbReference type="ARBA" id="ARBA00022692"/>
    </source>
</evidence>
<feature type="transmembrane region" description="Helical" evidence="8">
    <location>
        <begin position="407"/>
        <end position="429"/>
    </location>
</feature>
<feature type="region of interest" description="Disordered" evidence="7">
    <location>
        <begin position="350"/>
        <end position="369"/>
    </location>
</feature>
<evidence type="ECO:0000313" key="9">
    <source>
        <dbReference type="EMBL" id="KAJ2676761.1"/>
    </source>
</evidence>
<proteinExistence type="inferred from homology"/>
<reference evidence="9" key="1">
    <citation type="submission" date="2022-07" db="EMBL/GenBank/DDBJ databases">
        <title>Phylogenomic reconstructions and comparative analyses of Kickxellomycotina fungi.</title>
        <authorList>
            <person name="Reynolds N.K."/>
            <person name="Stajich J.E."/>
            <person name="Barry K."/>
            <person name="Grigoriev I.V."/>
            <person name="Crous P."/>
            <person name="Smith M.E."/>
        </authorList>
    </citation>
    <scope>NUCLEOTIDE SEQUENCE</scope>
    <source>
        <strain evidence="9">NRRL 3115</strain>
    </source>
</reference>
<accession>A0A9W8G211</accession>
<sequence length="499" mass="55520">MDMDAATDAHSQTANAESAAAGQQTLMQAENDVLWRIGVLSDHEMSGNENEYGNGDSDQELQRLRMLRSLSSKSSDDSALSFRQFWSRRNAVTVTRMLVALARYPIYTATMYMQFTGTVESPASFPSLQQPFAPRRLWQGFPVGIVYQWFSGHHLDLVSALSKVVIPSVDGLSFGVTWANIALQYCSFAILYGGMRQSVIARLLTSHNASHSYPSLKQLIVPALTWIRDRLLLRGPRGSVFFFYHRDITYRNYQPKLKDALQLILLSRKTSSFYFSIVETMRSVKQTICNALPSISLYNDRAGISRYSLRSDARHSATNARHSQGMDHIANLDTDTHEYEQNMLSTFDHQAAHSESTSRTRTQAANGLRGPTDEFSSNYMAAVVLAAGATISEPTGKTKEFLRKEGWFLIYAQFVASLLSNLILHAALYPIDSIAIRLMADEAGLTNHNYTGFFNCLIRTCRTPGGPISLFAGFSKTLAADALVTWLGAELAHILCKTA</sequence>
<keyword evidence="3 8" id="KW-1133">Transmembrane helix</keyword>
<feature type="compositionally biased region" description="Polar residues" evidence="7">
    <location>
        <begin position="9"/>
        <end position="23"/>
    </location>
</feature>
<evidence type="ECO:0000256" key="5">
    <source>
        <dbReference type="PROSITE-ProRule" id="PRU00282"/>
    </source>
</evidence>
<dbReference type="Gene3D" id="1.50.40.10">
    <property type="entry name" value="Mitochondrial carrier domain"/>
    <property type="match status" value="1"/>
</dbReference>
<dbReference type="AlphaFoldDB" id="A0A9W8G211"/>
<comment type="caution">
    <text evidence="9">The sequence shown here is derived from an EMBL/GenBank/DDBJ whole genome shotgun (WGS) entry which is preliminary data.</text>
</comment>
<dbReference type="EMBL" id="JANBTW010000037">
    <property type="protein sequence ID" value="KAJ2676761.1"/>
    <property type="molecule type" value="Genomic_DNA"/>
</dbReference>
<dbReference type="SUPFAM" id="SSF103506">
    <property type="entry name" value="Mitochondrial carrier"/>
    <property type="match status" value="1"/>
</dbReference>
<evidence type="ECO:0000256" key="1">
    <source>
        <dbReference type="ARBA" id="ARBA00004141"/>
    </source>
</evidence>
<evidence type="ECO:0000256" key="3">
    <source>
        <dbReference type="ARBA" id="ARBA00022989"/>
    </source>
</evidence>
<dbReference type="OrthoDB" id="2403262at2759"/>
<evidence type="ECO:0000313" key="10">
    <source>
        <dbReference type="Proteomes" id="UP001151518"/>
    </source>
</evidence>
<feature type="region of interest" description="Disordered" evidence="7">
    <location>
        <begin position="1"/>
        <end position="23"/>
    </location>
</feature>
<keyword evidence="2 5" id="KW-0812">Transmembrane</keyword>
<dbReference type="PROSITE" id="PS50920">
    <property type="entry name" value="SOLCAR"/>
    <property type="match status" value="1"/>
</dbReference>
<keyword evidence="6" id="KW-0813">Transport</keyword>
<evidence type="ECO:0000256" key="4">
    <source>
        <dbReference type="ARBA" id="ARBA00023136"/>
    </source>
</evidence>
<evidence type="ECO:0000256" key="6">
    <source>
        <dbReference type="RuleBase" id="RU000488"/>
    </source>
</evidence>
<dbReference type="GO" id="GO:0016020">
    <property type="term" value="C:membrane"/>
    <property type="evidence" value="ECO:0007669"/>
    <property type="project" value="UniProtKB-SubCell"/>
</dbReference>
<keyword evidence="4 5" id="KW-0472">Membrane</keyword>
<dbReference type="Proteomes" id="UP001151518">
    <property type="component" value="Unassembled WGS sequence"/>
</dbReference>
<dbReference type="Pfam" id="PF00153">
    <property type="entry name" value="Mito_carr"/>
    <property type="match status" value="1"/>
</dbReference>
<name>A0A9W8G211_9FUNG</name>
<feature type="repeat" description="Solcar" evidence="5">
    <location>
        <begin position="408"/>
        <end position="498"/>
    </location>
</feature>
<evidence type="ECO:0000256" key="8">
    <source>
        <dbReference type="SAM" id="Phobius"/>
    </source>
</evidence>
<evidence type="ECO:0000256" key="7">
    <source>
        <dbReference type="SAM" id="MobiDB-lite"/>
    </source>
</evidence>